<feature type="chain" id="PRO_5008556529" description="UrcA family protein" evidence="2">
    <location>
        <begin position="21"/>
        <end position="105"/>
    </location>
</feature>
<dbReference type="Proteomes" id="UP000094256">
    <property type="component" value="Chromosome"/>
</dbReference>
<accession>A0A1B3ZFY6</accession>
<name>A0A1B3ZFY6_9SPHN</name>
<dbReference type="STRING" id="1560345.AWL63_22530"/>
<evidence type="ECO:0000256" key="2">
    <source>
        <dbReference type="SAM" id="SignalP"/>
    </source>
</evidence>
<evidence type="ECO:0000256" key="1">
    <source>
        <dbReference type="SAM" id="MobiDB-lite"/>
    </source>
</evidence>
<gene>
    <name evidence="3" type="ORF">AWL63_22530</name>
</gene>
<dbReference type="EMBL" id="CP014168">
    <property type="protein sequence ID" value="AOH86319.1"/>
    <property type="molecule type" value="Genomic_DNA"/>
</dbReference>
<keyword evidence="2" id="KW-0732">Signal</keyword>
<proteinExistence type="predicted"/>
<evidence type="ECO:0000313" key="4">
    <source>
        <dbReference type="Proteomes" id="UP000094256"/>
    </source>
</evidence>
<evidence type="ECO:0008006" key="5">
    <source>
        <dbReference type="Google" id="ProtNLM"/>
    </source>
</evidence>
<sequence>MKARTLAFAVLLGCAAPAAAAQDWTPHAAAALLDATFPTAQACQRALDDARRRESRAAPVNGLSYTHLFEQGRCQSSAHQGTPAWRIRMHWTPRAGSGKRRAQTH</sequence>
<protein>
    <recommendedName>
        <fullName evidence="5">UrcA family protein</fullName>
    </recommendedName>
</protein>
<organism evidence="3 4">
    <name type="scientific">Sphingomonas panacis</name>
    <dbReference type="NCBI Taxonomy" id="1560345"/>
    <lineage>
        <taxon>Bacteria</taxon>
        <taxon>Pseudomonadati</taxon>
        <taxon>Pseudomonadota</taxon>
        <taxon>Alphaproteobacteria</taxon>
        <taxon>Sphingomonadales</taxon>
        <taxon>Sphingomonadaceae</taxon>
        <taxon>Sphingomonas</taxon>
    </lineage>
</organism>
<keyword evidence="4" id="KW-1185">Reference proteome</keyword>
<reference evidence="3 4" key="1">
    <citation type="submission" date="2016-01" db="EMBL/GenBank/DDBJ databases">
        <title>Complete genome and mega plasmid sequence of Sphingomonas panacis DCY99 elicits systemic resistance in rice to Xanthomonas oryzae.</title>
        <authorList>
            <person name="Kim Y.J."/>
            <person name="Yang D.C."/>
            <person name="Sing P."/>
        </authorList>
    </citation>
    <scope>NUCLEOTIDE SEQUENCE [LARGE SCALE GENOMIC DNA]</scope>
    <source>
        <strain evidence="3 4">DCY99</strain>
    </source>
</reference>
<dbReference type="KEGG" id="span:AWL63_22530"/>
<feature type="region of interest" description="Disordered" evidence="1">
    <location>
        <begin position="79"/>
        <end position="105"/>
    </location>
</feature>
<feature type="compositionally biased region" description="Basic residues" evidence="1">
    <location>
        <begin position="87"/>
        <end position="105"/>
    </location>
</feature>
<evidence type="ECO:0000313" key="3">
    <source>
        <dbReference type="EMBL" id="AOH86319.1"/>
    </source>
</evidence>
<feature type="signal peptide" evidence="2">
    <location>
        <begin position="1"/>
        <end position="20"/>
    </location>
</feature>
<dbReference type="AlphaFoldDB" id="A0A1B3ZFY6"/>